<accession>A0ABP0AV80</accession>
<feature type="compositionally biased region" description="Acidic residues" evidence="1">
    <location>
        <begin position="1339"/>
        <end position="1365"/>
    </location>
</feature>
<proteinExistence type="predicted"/>
<gene>
    <name evidence="4" type="ORF">SCUCBS95973_000995</name>
</gene>
<evidence type="ECO:0000259" key="3">
    <source>
        <dbReference type="Pfam" id="PF11817"/>
    </source>
</evidence>
<organism evidence="4 5">
    <name type="scientific">Sporothrix curviconia</name>
    <dbReference type="NCBI Taxonomy" id="1260050"/>
    <lineage>
        <taxon>Eukaryota</taxon>
        <taxon>Fungi</taxon>
        <taxon>Dikarya</taxon>
        <taxon>Ascomycota</taxon>
        <taxon>Pezizomycotina</taxon>
        <taxon>Sordariomycetes</taxon>
        <taxon>Sordariomycetidae</taxon>
        <taxon>Ophiostomatales</taxon>
        <taxon>Ophiostomataceae</taxon>
        <taxon>Sporothrix</taxon>
    </lineage>
</organism>
<feature type="region of interest" description="Disordered" evidence="1">
    <location>
        <begin position="650"/>
        <end position="671"/>
    </location>
</feature>
<feature type="region of interest" description="Disordered" evidence="1">
    <location>
        <begin position="275"/>
        <end position="298"/>
    </location>
</feature>
<dbReference type="PANTHER" id="PTHR14374">
    <property type="entry name" value="FOIE GRAS"/>
    <property type="match status" value="1"/>
</dbReference>
<comment type="caution">
    <text evidence="4">The sequence shown here is derived from an EMBL/GenBank/DDBJ whole genome shotgun (WGS) entry which is preliminary data.</text>
</comment>
<evidence type="ECO:0000256" key="1">
    <source>
        <dbReference type="SAM" id="MobiDB-lite"/>
    </source>
</evidence>
<feature type="region of interest" description="Disordered" evidence="1">
    <location>
        <begin position="947"/>
        <end position="973"/>
    </location>
</feature>
<feature type="domain" description="Gryzun putative trafficking through Golgi" evidence="2">
    <location>
        <begin position="671"/>
        <end position="1337"/>
    </location>
</feature>
<feature type="domain" description="Trafficking protein particle complex subunit 11" evidence="3">
    <location>
        <begin position="353"/>
        <end position="628"/>
    </location>
</feature>
<protein>
    <recommendedName>
        <fullName evidence="6">Glutathione transferase omega-1</fullName>
    </recommendedName>
</protein>
<evidence type="ECO:0008006" key="6">
    <source>
        <dbReference type="Google" id="ProtNLM"/>
    </source>
</evidence>
<keyword evidence="5" id="KW-1185">Reference proteome</keyword>
<feature type="region of interest" description="Disordered" evidence="1">
    <location>
        <begin position="750"/>
        <end position="783"/>
    </location>
</feature>
<sequence>MNAYPIYSLTQNIPLLVTIGLPTESNGDSDDTSAWTLDADLKEQATLLRSELPVLAGEQVAEFGRYITAGDVSGPLPPGQPSWRGRASSQRYRFRIRSARRTYYFPPRRARLPENFEASDPQNVVLHSPFSPLSPSCSLYPDGIIDSSWIQKHQEIVPSVFLCFYTLTTDATTATLQDNKIKADISAFRTAVQQSGYRSRVAVGVFVPSTTDADAQERLENIRKGSGTDTKHFFAIPVATAAAGAPVDELRRVAENMLTNVYTVAMDYYRELGRHTRKKRGRGSAPQPSVPPTSGTSQTLSLAGWHIRYDVKAAVLAEFRQETDAALRLLDQAYETLLGPEVLAETIPHWSPRWNEARLLADTLAIRSLRCLLMAGQYSAAVRRWTIYRDRLRSLLDTRGRGTANYGWQAWEARWAVVMADLIQRVGVPELDLRNGKEIFLLPERSMIAERLAPWEFLHHRGYWYRIAARHTAARRALAHAIPEDDRRSPDFSPASQIAHRAFSYDDYMCPPPHQEYPLPGQNPHVNHSAAIVSYLELARSEFARRNQARMAAEVALECGREYVATQQWKAAVDLLAPLWTSNAATGWSSWFDVREELAWTLRAAVAELGQGQQRNDLLVAIDWELLNAQYTRRTNWSYDVSKTVAAASGGEEGEAAEGEAAPTKLPKGASAPSFLSTSFVFKAGEGKAGETAQAQISIRSNAHAQSPPIVLDELHLRFSGSIKPIVLRHGTDAKAAPSRDRIVHSVVQLEEEEEEDTVRGEKDADEEDDDHGERVSGMHGSADLTLHPQSTLVLEVAIPLRTPGDAKAVSASLVYRCASYSLQLTLPLASHIVGSGRGQLHGPTWLLPRASARVAVPRADSQAIHILPRPPKLDIRLLRAPIAQTSAVQYYTNEAIDLALQLVNGEDADASVKLDVTMEGGSDEAGDGESTSPGFTLLVAGDEIDTVPPQAAPTTTTATAATAATPSSALAPAPPTAVLRSVPLGHIKAGDSVAIALHIPPAAAPMDLDLTLRAVYHLVSDPATPITQELAFKLSLSNPFEANYDLLPCLHPSPWPSLFDYEGILPAGASDGAGTITVTSGGISRGLTQAWALVTRYASFATEDLRVFDLDLVIKPVPGVSVKYVRSDARSIGEAESRQGTAKDSSDSSGSLAVIKPQTIKESRFELVVQKASLDDRDPVHLDVSFVITWQRLVPLPSSGDATTPTNNTTTLPVPQLAIFGTEPRVLASVAYSPLAAPVPSIVLTVAIENASNHFLTFGLSMEPSAEFAFSGAKLTTVHVLPMSRRAATYRLVPLVRGAWIRPGLVVRDKYFQKVLRILPTEGMKMDKDGIMIWVPPDTDEDDDEDEDEDDDGKGEDGEEEAEK</sequence>
<dbReference type="Proteomes" id="UP001642405">
    <property type="component" value="Unassembled WGS sequence"/>
</dbReference>
<reference evidence="4 5" key="1">
    <citation type="submission" date="2024-01" db="EMBL/GenBank/DDBJ databases">
        <authorList>
            <person name="Allen C."/>
            <person name="Tagirdzhanova G."/>
        </authorList>
    </citation>
    <scope>NUCLEOTIDE SEQUENCE [LARGE SCALE GENOMIC DNA]</scope>
</reference>
<evidence type="ECO:0000259" key="2">
    <source>
        <dbReference type="Pfam" id="PF07919"/>
    </source>
</evidence>
<feature type="region of interest" description="Disordered" evidence="1">
    <location>
        <begin position="1335"/>
        <end position="1365"/>
    </location>
</feature>
<dbReference type="Pfam" id="PF07919">
    <property type="entry name" value="Gryzun"/>
    <property type="match status" value="1"/>
</dbReference>
<name>A0ABP0AV80_9PEZI</name>
<dbReference type="PANTHER" id="PTHR14374:SF0">
    <property type="entry name" value="TRAFFICKING PROTEIN PARTICLE COMPLEX SUBUNIT 11"/>
    <property type="match status" value="1"/>
</dbReference>
<dbReference type="EMBL" id="CAWUHB010000003">
    <property type="protein sequence ID" value="CAK7211041.1"/>
    <property type="molecule type" value="Genomic_DNA"/>
</dbReference>
<dbReference type="InterPro" id="IPR012880">
    <property type="entry name" value="Gryzun"/>
</dbReference>
<dbReference type="InterPro" id="IPR021773">
    <property type="entry name" value="TPC11"/>
</dbReference>
<evidence type="ECO:0000313" key="5">
    <source>
        <dbReference type="Proteomes" id="UP001642405"/>
    </source>
</evidence>
<evidence type="ECO:0000313" key="4">
    <source>
        <dbReference type="EMBL" id="CAK7211041.1"/>
    </source>
</evidence>
<dbReference type="Pfam" id="PF11817">
    <property type="entry name" value="Foie-gras_1"/>
    <property type="match status" value="1"/>
</dbReference>